<feature type="transmembrane region" description="Helical" evidence="5">
    <location>
        <begin position="26"/>
        <end position="44"/>
    </location>
</feature>
<evidence type="ECO:0000256" key="5">
    <source>
        <dbReference type="RuleBase" id="RU361157"/>
    </source>
</evidence>
<evidence type="ECO:0000256" key="2">
    <source>
        <dbReference type="ARBA" id="ARBA00022692"/>
    </source>
</evidence>
<dbReference type="InterPro" id="IPR013525">
    <property type="entry name" value="ABC2_TM"/>
</dbReference>
<comment type="caution">
    <text evidence="7">The sequence shown here is derived from an EMBL/GenBank/DDBJ whole genome shotgun (WGS) entry which is preliminary data.</text>
</comment>
<keyword evidence="3 5" id="KW-1133">Transmembrane helix</keyword>
<evidence type="ECO:0000313" key="7">
    <source>
        <dbReference type="EMBL" id="OGK57333.1"/>
    </source>
</evidence>
<dbReference type="PANTHER" id="PTHR43229:SF2">
    <property type="entry name" value="NODULATION PROTEIN J"/>
    <property type="match status" value="1"/>
</dbReference>
<comment type="caution">
    <text evidence="5">Lacks conserved residue(s) required for the propagation of feature annotation.</text>
</comment>
<keyword evidence="5" id="KW-1003">Cell membrane</keyword>
<evidence type="ECO:0000259" key="6">
    <source>
        <dbReference type="PROSITE" id="PS51012"/>
    </source>
</evidence>
<feature type="transmembrane region" description="Helical" evidence="5">
    <location>
        <begin position="56"/>
        <end position="81"/>
    </location>
</feature>
<feature type="transmembrane region" description="Helical" evidence="5">
    <location>
        <begin position="231"/>
        <end position="254"/>
    </location>
</feature>
<sequence>MNKEINAILTIASRDIIKLFRDRMRLIMGLIFPFVFVGILGTSLQENIGKDLQYNFLTFVFIGVLGQTLFQSTASGIISLIEDRENDFAQELFVAPISRFTLLIGKILGETGVAYSQTVGVIIMGLFLGLRFAPSELILILIGGIICSLAGGSFGLMVLANLQSQRSANQLFPFLIFPQFFLAGVFNPIKHLPPILFVLSRIAPMTYAVDFIRGLYYLGKPEAEEVVLHSPLLNLSVLAGMSAIFLVIGTYLFIKNEKEK</sequence>
<dbReference type="EMBL" id="MGAY01000005">
    <property type="protein sequence ID" value="OGK57333.1"/>
    <property type="molecule type" value="Genomic_DNA"/>
</dbReference>
<dbReference type="PANTHER" id="PTHR43229">
    <property type="entry name" value="NODULATION PROTEIN J"/>
    <property type="match status" value="1"/>
</dbReference>
<dbReference type="PROSITE" id="PS51012">
    <property type="entry name" value="ABC_TM2"/>
    <property type="match status" value="1"/>
</dbReference>
<dbReference type="InterPro" id="IPR000412">
    <property type="entry name" value="ABC_2_transport"/>
</dbReference>
<dbReference type="Pfam" id="PF01061">
    <property type="entry name" value="ABC2_membrane"/>
    <property type="match status" value="1"/>
</dbReference>
<gene>
    <name evidence="7" type="ORF">A3J15_03430</name>
</gene>
<feature type="transmembrane region" description="Helical" evidence="5">
    <location>
        <begin position="171"/>
        <end position="189"/>
    </location>
</feature>
<dbReference type="InterPro" id="IPR051784">
    <property type="entry name" value="Nod_factor_ABC_transporter"/>
</dbReference>
<dbReference type="AlphaFoldDB" id="A0A1F7JP29"/>
<organism evidence="7 8">
    <name type="scientific">Candidatus Roizmanbacteria bacterium RIFCSPLOWO2_02_FULL_38_10</name>
    <dbReference type="NCBI Taxonomy" id="1802074"/>
    <lineage>
        <taxon>Bacteria</taxon>
        <taxon>Candidatus Roizmaniibacteriota</taxon>
    </lineage>
</organism>
<comment type="similarity">
    <text evidence="5">Belongs to the ABC-2 integral membrane protein family.</text>
</comment>
<dbReference type="Proteomes" id="UP000176376">
    <property type="component" value="Unassembled WGS sequence"/>
</dbReference>
<dbReference type="PIRSF" id="PIRSF006648">
    <property type="entry name" value="DrrB"/>
    <property type="match status" value="1"/>
</dbReference>
<keyword evidence="4 5" id="KW-0472">Membrane</keyword>
<comment type="subcellular location">
    <subcellularLocation>
        <location evidence="5">Cell membrane</location>
        <topology evidence="5">Multi-pass membrane protein</topology>
    </subcellularLocation>
    <subcellularLocation>
        <location evidence="1">Membrane</location>
        <topology evidence="1">Multi-pass membrane protein</topology>
    </subcellularLocation>
</comment>
<dbReference type="InterPro" id="IPR047817">
    <property type="entry name" value="ABC2_TM_bact-type"/>
</dbReference>
<proteinExistence type="inferred from homology"/>
<feature type="transmembrane region" description="Helical" evidence="5">
    <location>
        <begin position="137"/>
        <end position="159"/>
    </location>
</feature>
<evidence type="ECO:0000256" key="4">
    <source>
        <dbReference type="ARBA" id="ARBA00023136"/>
    </source>
</evidence>
<evidence type="ECO:0000313" key="8">
    <source>
        <dbReference type="Proteomes" id="UP000176376"/>
    </source>
</evidence>
<dbReference type="PRINTS" id="PR00164">
    <property type="entry name" value="ABC2TRNSPORT"/>
</dbReference>
<accession>A0A1F7JP29</accession>
<feature type="domain" description="ABC transmembrane type-2" evidence="6">
    <location>
        <begin position="24"/>
        <end position="256"/>
    </location>
</feature>
<evidence type="ECO:0000256" key="3">
    <source>
        <dbReference type="ARBA" id="ARBA00022989"/>
    </source>
</evidence>
<evidence type="ECO:0000256" key="1">
    <source>
        <dbReference type="ARBA" id="ARBA00004141"/>
    </source>
</evidence>
<reference evidence="7 8" key="1">
    <citation type="journal article" date="2016" name="Nat. Commun.">
        <title>Thousands of microbial genomes shed light on interconnected biogeochemical processes in an aquifer system.</title>
        <authorList>
            <person name="Anantharaman K."/>
            <person name="Brown C.T."/>
            <person name="Hug L.A."/>
            <person name="Sharon I."/>
            <person name="Castelle C.J."/>
            <person name="Probst A.J."/>
            <person name="Thomas B.C."/>
            <person name="Singh A."/>
            <person name="Wilkins M.J."/>
            <person name="Karaoz U."/>
            <person name="Brodie E.L."/>
            <person name="Williams K.H."/>
            <person name="Hubbard S.S."/>
            <person name="Banfield J.F."/>
        </authorList>
    </citation>
    <scope>NUCLEOTIDE SEQUENCE [LARGE SCALE GENOMIC DNA]</scope>
</reference>
<protein>
    <recommendedName>
        <fullName evidence="5">Transport permease protein</fullName>
    </recommendedName>
</protein>
<keyword evidence="2 5" id="KW-0812">Transmembrane</keyword>
<dbReference type="GO" id="GO:0140359">
    <property type="term" value="F:ABC-type transporter activity"/>
    <property type="evidence" value="ECO:0007669"/>
    <property type="project" value="InterPro"/>
</dbReference>
<name>A0A1F7JP29_9BACT</name>
<keyword evidence="5" id="KW-0813">Transport</keyword>
<dbReference type="GO" id="GO:0043190">
    <property type="term" value="C:ATP-binding cassette (ABC) transporter complex"/>
    <property type="evidence" value="ECO:0007669"/>
    <property type="project" value="InterPro"/>
</dbReference>
<dbReference type="STRING" id="1802074.A3J15_03430"/>